<dbReference type="FunFam" id="3.40.50.300:FF:000630">
    <property type="entry name" value="ATP-binding cassette (ABC) transporter, putative"/>
    <property type="match status" value="1"/>
</dbReference>
<feature type="domain" description="ABC transmembrane type-1" evidence="10">
    <location>
        <begin position="1"/>
        <end position="174"/>
    </location>
</feature>
<evidence type="ECO:0000256" key="4">
    <source>
        <dbReference type="ARBA" id="ARBA00022741"/>
    </source>
</evidence>
<dbReference type="Gene3D" id="1.20.1560.10">
    <property type="entry name" value="ABC transporter type 1, transmembrane domain"/>
    <property type="match status" value="1"/>
</dbReference>
<dbReference type="InterPro" id="IPR027417">
    <property type="entry name" value="P-loop_NTPase"/>
</dbReference>
<evidence type="ECO:0000256" key="3">
    <source>
        <dbReference type="ARBA" id="ARBA00022692"/>
    </source>
</evidence>
<dbReference type="GO" id="GO:0016887">
    <property type="term" value="F:ATP hydrolysis activity"/>
    <property type="evidence" value="ECO:0007669"/>
    <property type="project" value="InterPro"/>
</dbReference>
<evidence type="ECO:0000256" key="8">
    <source>
        <dbReference type="SAM" id="Phobius"/>
    </source>
</evidence>
<dbReference type="GO" id="GO:0140359">
    <property type="term" value="F:ABC-type transporter activity"/>
    <property type="evidence" value="ECO:0007669"/>
    <property type="project" value="InterPro"/>
</dbReference>
<dbReference type="EMBL" id="LT854253">
    <property type="protein sequence ID" value="SMR43125.1"/>
    <property type="molecule type" value="Genomic_DNA"/>
</dbReference>
<dbReference type="InterPro" id="IPR017871">
    <property type="entry name" value="ABC_transporter-like_CS"/>
</dbReference>
<dbReference type="PROSITE" id="PS00211">
    <property type="entry name" value="ABC_TRANSPORTER_1"/>
    <property type="match status" value="1"/>
</dbReference>
<dbReference type="GO" id="GO:0005524">
    <property type="term" value="F:ATP binding"/>
    <property type="evidence" value="ECO:0007669"/>
    <property type="project" value="UniProtKB-KW"/>
</dbReference>
<protein>
    <recommendedName>
        <fullName evidence="13">ABC transporter domain-containing protein</fullName>
    </recommendedName>
</protein>
<dbReference type="InterPro" id="IPR036640">
    <property type="entry name" value="ABC1_TM_sf"/>
</dbReference>
<keyword evidence="3 8" id="KW-0812">Transmembrane</keyword>
<accession>A0A2H1FP80</accession>
<name>A0A2H1FP80_ZYMTR</name>
<dbReference type="PROSITE" id="PS50893">
    <property type="entry name" value="ABC_TRANSPORTER_2"/>
    <property type="match status" value="1"/>
</dbReference>
<dbReference type="Gene3D" id="3.40.50.300">
    <property type="entry name" value="P-loop containing nucleotide triphosphate hydrolases"/>
    <property type="match status" value="1"/>
</dbReference>
<dbReference type="Pfam" id="PF00664">
    <property type="entry name" value="ABC_membrane"/>
    <property type="match status" value="1"/>
</dbReference>
<organism evidence="11 12">
    <name type="scientific">Zymoseptoria tritici ST99CH_1E4</name>
    <dbReference type="NCBI Taxonomy" id="1276532"/>
    <lineage>
        <taxon>Eukaryota</taxon>
        <taxon>Fungi</taxon>
        <taxon>Dikarya</taxon>
        <taxon>Ascomycota</taxon>
        <taxon>Pezizomycotina</taxon>
        <taxon>Dothideomycetes</taxon>
        <taxon>Dothideomycetidae</taxon>
        <taxon>Mycosphaerellales</taxon>
        <taxon>Mycosphaerellaceae</taxon>
        <taxon>Zymoseptoria</taxon>
    </lineage>
</organism>
<comment type="subcellular location">
    <subcellularLocation>
        <location evidence="1">Membrane</location>
    </subcellularLocation>
</comment>
<dbReference type="Proteomes" id="UP000245764">
    <property type="component" value="Chromosome 1"/>
</dbReference>
<gene>
    <name evidence="11" type="ORF">ZT1E4_G1903</name>
</gene>
<dbReference type="PANTHER" id="PTHR24223:SF464">
    <property type="entry name" value="ABC-TYPE TRANSPORTER CICA"/>
    <property type="match status" value="1"/>
</dbReference>
<evidence type="ECO:0000256" key="7">
    <source>
        <dbReference type="ARBA" id="ARBA00023136"/>
    </source>
</evidence>
<evidence type="ECO:0008006" key="13">
    <source>
        <dbReference type="Google" id="ProtNLM"/>
    </source>
</evidence>
<dbReference type="PANTHER" id="PTHR24223">
    <property type="entry name" value="ATP-BINDING CASSETTE SUB-FAMILY C"/>
    <property type="match status" value="1"/>
</dbReference>
<dbReference type="InterPro" id="IPR003593">
    <property type="entry name" value="AAA+_ATPase"/>
</dbReference>
<dbReference type="PROSITE" id="PS50929">
    <property type="entry name" value="ABC_TM1F"/>
    <property type="match status" value="1"/>
</dbReference>
<dbReference type="SUPFAM" id="SSF90123">
    <property type="entry name" value="ABC transporter transmembrane region"/>
    <property type="match status" value="1"/>
</dbReference>
<keyword evidence="6 8" id="KW-1133">Transmembrane helix</keyword>
<dbReference type="Pfam" id="PF00005">
    <property type="entry name" value="ABC_tran"/>
    <property type="match status" value="1"/>
</dbReference>
<feature type="transmembrane region" description="Helical" evidence="8">
    <location>
        <begin position="35"/>
        <end position="51"/>
    </location>
</feature>
<dbReference type="InterPro" id="IPR003439">
    <property type="entry name" value="ABC_transporter-like_ATP-bd"/>
</dbReference>
<dbReference type="GO" id="GO:0016020">
    <property type="term" value="C:membrane"/>
    <property type="evidence" value="ECO:0007669"/>
    <property type="project" value="UniProtKB-SubCell"/>
</dbReference>
<proteinExistence type="predicted"/>
<feature type="domain" description="ABC transporter" evidence="9">
    <location>
        <begin position="212"/>
        <end position="455"/>
    </location>
</feature>
<dbReference type="InterPro" id="IPR011527">
    <property type="entry name" value="ABC1_TM_dom"/>
</dbReference>
<dbReference type="CDD" id="cd03244">
    <property type="entry name" value="ABCC_MRP_domain2"/>
    <property type="match status" value="1"/>
</dbReference>
<evidence type="ECO:0000256" key="5">
    <source>
        <dbReference type="ARBA" id="ARBA00022840"/>
    </source>
</evidence>
<feature type="transmembrane region" description="Helical" evidence="8">
    <location>
        <begin position="123"/>
        <end position="143"/>
    </location>
</feature>
<reference evidence="12" key="1">
    <citation type="submission" date="2017-05" db="EMBL/GenBank/DDBJ databases">
        <authorList>
            <person name="Song R."/>
            <person name="Chenine A.L."/>
            <person name="Ruprecht R.M."/>
        </authorList>
    </citation>
    <scope>NUCLEOTIDE SEQUENCE [LARGE SCALE GENOMIC DNA]</scope>
</reference>
<evidence type="ECO:0000256" key="1">
    <source>
        <dbReference type="ARBA" id="ARBA00004370"/>
    </source>
</evidence>
<sequence>MDNSLTGDLRLLLYILATIISTFCLTIAYYSYFAIALLPLMLAFAVTASYYRELAREIKRHEAILCSHVFAHFGETISGILTIRAYNVQSRFLATISASLDSMNGAYFLTFAGQRWLSTRLDIVGVLLVFIVGILIVTSRFSVDPSVCGVVLSYMLSTVQLMQDVVHSLADVGNETNSVERLHQYDHDLGQEKTTAIEKSDVRPTWPGKGDIRFEEVQVRYREGFPLAFKDLTVHIKGGQHIGIAGRTGAGKSSIVSSMFRLVELSQGIISIGGIDIAGVPLHDLRSRLSIIPQDPTLFRGTICSNLNPFDEYEDIKLWQELRQANFITDKDVLASTGSQEPAKVNLDLPVEDEGSNFSLGQRQLLALARVLLKDLQVIMFDEATSFVDFETDKKLQQIIYQAFDGKTLLCIAHRFKTIIGYDCTLVMDDGMVAEYDSPFLLFDKGGLFRGMCDRGGIMREHIVSRSVDQGGLARKAFHFLCPGLGSRLRGKGEVELCFS</sequence>
<evidence type="ECO:0000259" key="9">
    <source>
        <dbReference type="PROSITE" id="PS50893"/>
    </source>
</evidence>
<keyword evidence="4" id="KW-0547">Nucleotide-binding</keyword>
<dbReference type="SMART" id="SM00382">
    <property type="entry name" value="AAA"/>
    <property type="match status" value="1"/>
</dbReference>
<keyword evidence="2" id="KW-0813">Transport</keyword>
<evidence type="ECO:0000313" key="11">
    <source>
        <dbReference type="EMBL" id="SMR43125.1"/>
    </source>
</evidence>
<evidence type="ECO:0000256" key="2">
    <source>
        <dbReference type="ARBA" id="ARBA00022448"/>
    </source>
</evidence>
<evidence type="ECO:0000259" key="10">
    <source>
        <dbReference type="PROSITE" id="PS50929"/>
    </source>
</evidence>
<evidence type="ECO:0000256" key="6">
    <source>
        <dbReference type="ARBA" id="ARBA00022989"/>
    </source>
</evidence>
<keyword evidence="5" id="KW-0067">ATP-binding</keyword>
<feature type="transmembrane region" description="Helical" evidence="8">
    <location>
        <begin position="12"/>
        <end position="29"/>
    </location>
</feature>
<evidence type="ECO:0000313" key="12">
    <source>
        <dbReference type="Proteomes" id="UP000245764"/>
    </source>
</evidence>
<dbReference type="SUPFAM" id="SSF52540">
    <property type="entry name" value="P-loop containing nucleoside triphosphate hydrolases"/>
    <property type="match status" value="1"/>
</dbReference>
<keyword evidence="7 8" id="KW-0472">Membrane</keyword>
<dbReference type="AlphaFoldDB" id="A0A2H1FP80"/>
<dbReference type="InterPro" id="IPR050173">
    <property type="entry name" value="ABC_transporter_C-like"/>
</dbReference>